<dbReference type="FunFam" id="3.40.50.10140:FF:000007">
    <property type="entry name" value="Disease resistance protein (TIR-NBS-LRR class)"/>
    <property type="match status" value="1"/>
</dbReference>
<evidence type="ECO:0000313" key="7">
    <source>
        <dbReference type="EMBL" id="KAJ6978451.1"/>
    </source>
</evidence>
<dbReference type="PANTHER" id="PTHR11017">
    <property type="entry name" value="LEUCINE-RICH REPEAT-CONTAINING PROTEIN"/>
    <property type="match status" value="1"/>
</dbReference>
<dbReference type="Pfam" id="PF23282">
    <property type="entry name" value="WHD_ROQ1"/>
    <property type="match status" value="1"/>
</dbReference>
<keyword evidence="3" id="KW-0611">Plant defense</keyword>
<dbReference type="PROSITE" id="PS50104">
    <property type="entry name" value="TIR"/>
    <property type="match status" value="1"/>
</dbReference>
<dbReference type="Gene3D" id="3.40.50.10140">
    <property type="entry name" value="Toll/interleukin-1 receptor homology (TIR) domain"/>
    <property type="match status" value="1"/>
</dbReference>
<dbReference type="GO" id="GO:0007165">
    <property type="term" value="P:signal transduction"/>
    <property type="evidence" value="ECO:0007669"/>
    <property type="project" value="InterPro"/>
</dbReference>
<dbReference type="InterPro" id="IPR042197">
    <property type="entry name" value="Apaf_helical"/>
</dbReference>
<organism evidence="7 8">
    <name type="scientific">Populus alba x Populus x berolinensis</name>
    <dbReference type="NCBI Taxonomy" id="444605"/>
    <lineage>
        <taxon>Eukaryota</taxon>
        <taxon>Viridiplantae</taxon>
        <taxon>Streptophyta</taxon>
        <taxon>Embryophyta</taxon>
        <taxon>Tracheophyta</taxon>
        <taxon>Spermatophyta</taxon>
        <taxon>Magnoliopsida</taxon>
        <taxon>eudicotyledons</taxon>
        <taxon>Gunneridae</taxon>
        <taxon>Pentapetalae</taxon>
        <taxon>rosids</taxon>
        <taxon>fabids</taxon>
        <taxon>Malpighiales</taxon>
        <taxon>Salicaceae</taxon>
        <taxon>Saliceae</taxon>
        <taxon>Populus</taxon>
    </lineage>
</organism>
<proteinExistence type="predicted"/>
<dbReference type="GO" id="GO:0006952">
    <property type="term" value="P:defense response"/>
    <property type="evidence" value="ECO:0007669"/>
    <property type="project" value="UniProtKB-KW"/>
</dbReference>
<name>A0AAD6M448_9ROSI</name>
<evidence type="ECO:0000313" key="8">
    <source>
        <dbReference type="Proteomes" id="UP001164929"/>
    </source>
</evidence>
<dbReference type="SMART" id="SM00255">
    <property type="entry name" value="TIR"/>
    <property type="match status" value="1"/>
</dbReference>
<dbReference type="Gene3D" id="3.40.50.300">
    <property type="entry name" value="P-loop containing nucleotide triphosphate hydrolases"/>
    <property type="match status" value="1"/>
</dbReference>
<comment type="caution">
    <text evidence="7">The sequence shown here is derived from an EMBL/GenBank/DDBJ whole genome shotgun (WGS) entry which is preliminary data.</text>
</comment>
<dbReference type="InterPro" id="IPR002182">
    <property type="entry name" value="NB-ARC"/>
</dbReference>
<dbReference type="InterPro" id="IPR058192">
    <property type="entry name" value="WHD_ROQ1-like"/>
</dbReference>
<dbReference type="PRINTS" id="PR00364">
    <property type="entry name" value="DISEASERSIST"/>
</dbReference>
<gene>
    <name evidence="7" type="ORF">NC653_026758</name>
</gene>
<keyword evidence="1" id="KW-0433">Leucine-rich repeat</keyword>
<dbReference type="InterPro" id="IPR036390">
    <property type="entry name" value="WH_DNA-bd_sf"/>
</dbReference>
<dbReference type="SUPFAM" id="SSF52200">
    <property type="entry name" value="Toll/Interleukin receptor TIR domain"/>
    <property type="match status" value="1"/>
</dbReference>
<dbReference type="Pfam" id="PF00931">
    <property type="entry name" value="NB-ARC"/>
    <property type="match status" value="1"/>
</dbReference>
<feature type="region of interest" description="Disordered" evidence="5">
    <location>
        <begin position="1090"/>
        <end position="1115"/>
    </location>
</feature>
<evidence type="ECO:0000256" key="4">
    <source>
        <dbReference type="ARBA" id="ARBA00023027"/>
    </source>
</evidence>
<evidence type="ECO:0000256" key="2">
    <source>
        <dbReference type="ARBA" id="ARBA00022737"/>
    </source>
</evidence>
<dbReference type="AlphaFoldDB" id="A0AAD6M448"/>
<accession>A0AAD6M448</accession>
<keyword evidence="4" id="KW-0520">NAD</keyword>
<keyword evidence="8" id="KW-1185">Reference proteome</keyword>
<protein>
    <submittedName>
        <fullName evidence="7">TMV resistance protein N-like</fullName>
    </submittedName>
</protein>
<feature type="domain" description="TIR" evidence="6">
    <location>
        <begin position="17"/>
        <end position="183"/>
    </location>
</feature>
<sequence>MAGGKYQESSSSRFSNCKHQVFLSFRGEDTRRKFTDHLYTALVQAGIHTFRDDDEIQRGHNIELEIRQAIQQSKISIIVFSIDYARSRWCLDELVMIMERKRTTNSIVLPVFYDVDPSQVRNQTGSFAAAFVEHEKRFKEEMERVNGWRIALKEVAVLGGMVLGDGYEAQFVQSIVENVSKTLDRKIFHLPFHFIGRDSVIQYINSWLQDRSHSAAIALLYGIGGVGKTAIAKNVYNQNFYKFEGKSFLSNFRERSKEFKGLVCLQRQLLSDILKKTVDEINDVDEGILKIKDVICCRRSLIVLDEVEERDQFNAIVGMPNWLCKGSKIIVTTRNKGLLSANDEWVKCKVEPLDNGKSLELFSWHAFGQAYPVEGFVEDSWKIVNHCNGLPLALRVTGSSLSGKSREVWESALYEMEVIPNCEVQKILRISYDSLDDEYQKNLFLDIACFFNGMDYNYAVRILDGLGIGARFRIDNLIDRCLVEIVEIYSDKRLWMHQLVRDMGREISRQESPQCQRIWHHMEAFTVLKETSDAEKLRGLTLDTHALMEDNCTKAICGDSMVRHKHNFFQHYRLPTFPSREWLSNLFFGEQVQSGQASLLPVLSTDALRKMQNVKFLQLNYLKFHGSYEHFPKNLVWLSWHGFSLRSIPNQLCLEKLLVLDLSRSSLVDAWKGKLSLPKLKILDLRHSHGLIRTPDLSCLPRLENLILEDCIHLVQIHESIGDLHCLMMLNLKNCKSLVELPEAVSRLNSLQELYLSGCSNLNSLNMELEHHQGQRLLQSDGFIASTSYISSFSLKLLFPSRFSARKTSRFTLPHSLTSLDLSGTPIRFLPESIKDLSPLIALTLRNCKMLQTLPELPSNLSSLDVSGSYSLQTIPNLIPWTVVYDCDQLVDIQDSMKLELIQKADSHMFRIMETVNAQIQPWVYQVTVFKGVVNVIVVDEDGMFKFYEEEEEEWIIQKEFVGCLSFQIASPAAHRICGFNLFTRFCTTSETLLCGSIYLEIRNNTSGRSLFCPASFFPSGYKHGNAVLQSLSHWKLGGDDPTFDNGDDVSISVLPLDPTIQIMMVGVLWLHEEEGNGDDDDIQSKNKVITSQSSSSSYREVITTHNSGDDDDDDDDVHLAKVGTASHIFRNYSCAARYNPGNLEVCSWIFEKKANGRHQPLTLAATIVEEEMELAATFVEEKLELVAPSLPINRY</sequence>
<dbReference type="Gene3D" id="3.80.10.10">
    <property type="entry name" value="Ribonuclease Inhibitor"/>
    <property type="match status" value="2"/>
</dbReference>
<dbReference type="InterPro" id="IPR032675">
    <property type="entry name" value="LRR_dom_sf"/>
</dbReference>
<dbReference type="SUPFAM" id="SSF52540">
    <property type="entry name" value="P-loop containing nucleoside triphosphate hydrolases"/>
    <property type="match status" value="1"/>
</dbReference>
<feature type="compositionally biased region" description="Polar residues" evidence="5">
    <location>
        <begin position="1090"/>
        <end position="1107"/>
    </location>
</feature>
<dbReference type="InterPro" id="IPR035897">
    <property type="entry name" value="Toll_tir_struct_dom_sf"/>
</dbReference>
<dbReference type="InterPro" id="IPR044974">
    <property type="entry name" value="Disease_R_plants"/>
</dbReference>
<evidence type="ECO:0000259" key="6">
    <source>
        <dbReference type="PROSITE" id="PS50104"/>
    </source>
</evidence>
<reference evidence="7" key="1">
    <citation type="journal article" date="2023" name="Mol. Ecol. Resour.">
        <title>Chromosome-level genome assembly of a triploid poplar Populus alba 'Berolinensis'.</title>
        <authorList>
            <person name="Chen S."/>
            <person name="Yu Y."/>
            <person name="Wang X."/>
            <person name="Wang S."/>
            <person name="Zhang T."/>
            <person name="Zhou Y."/>
            <person name="He R."/>
            <person name="Meng N."/>
            <person name="Wang Y."/>
            <person name="Liu W."/>
            <person name="Liu Z."/>
            <person name="Liu J."/>
            <person name="Guo Q."/>
            <person name="Huang H."/>
            <person name="Sederoff R.R."/>
            <person name="Wang G."/>
            <person name="Qu G."/>
            <person name="Chen S."/>
        </authorList>
    </citation>
    <scope>NUCLEOTIDE SEQUENCE</scope>
    <source>
        <strain evidence="7">SC-2020</strain>
    </source>
</reference>
<keyword evidence="2" id="KW-0677">Repeat</keyword>
<dbReference type="InterPro" id="IPR000157">
    <property type="entry name" value="TIR_dom"/>
</dbReference>
<dbReference type="SUPFAM" id="SSF46785">
    <property type="entry name" value="Winged helix' DNA-binding domain"/>
    <property type="match status" value="1"/>
</dbReference>
<dbReference type="Gene3D" id="1.10.8.430">
    <property type="entry name" value="Helical domain of apoptotic protease-activating factors"/>
    <property type="match status" value="1"/>
</dbReference>
<evidence type="ECO:0000256" key="1">
    <source>
        <dbReference type="ARBA" id="ARBA00022614"/>
    </source>
</evidence>
<dbReference type="Proteomes" id="UP001164929">
    <property type="component" value="Chromosome 11"/>
</dbReference>
<evidence type="ECO:0000256" key="5">
    <source>
        <dbReference type="SAM" id="MobiDB-lite"/>
    </source>
</evidence>
<dbReference type="EMBL" id="JAQIZT010000011">
    <property type="protein sequence ID" value="KAJ6978451.1"/>
    <property type="molecule type" value="Genomic_DNA"/>
</dbReference>
<dbReference type="GO" id="GO:0043531">
    <property type="term" value="F:ADP binding"/>
    <property type="evidence" value="ECO:0007669"/>
    <property type="project" value="InterPro"/>
</dbReference>
<dbReference type="Pfam" id="PF01582">
    <property type="entry name" value="TIR"/>
    <property type="match status" value="1"/>
</dbReference>
<dbReference type="InterPro" id="IPR027417">
    <property type="entry name" value="P-loop_NTPase"/>
</dbReference>
<dbReference type="SUPFAM" id="SSF52058">
    <property type="entry name" value="L domain-like"/>
    <property type="match status" value="1"/>
</dbReference>
<evidence type="ECO:0000256" key="3">
    <source>
        <dbReference type="ARBA" id="ARBA00022821"/>
    </source>
</evidence>
<dbReference type="PANTHER" id="PTHR11017:SF305">
    <property type="entry name" value="TMV RESISTANCE PROTEIN N-LIKE"/>
    <property type="match status" value="1"/>
</dbReference>